<feature type="compositionally biased region" description="Polar residues" evidence="1">
    <location>
        <begin position="126"/>
        <end position="141"/>
    </location>
</feature>
<evidence type="ECO:0000313" key="2">
    <source>
        <dbReference type="EMBL" id="KAK7603380.1"/>
    </source>
</evidence>
<evidence type="ECO:0000256" key="1">
    <source>
        <dbReference type="SAM" id="MobiDB-lite"/>
    </source>
</evidence>
<dbReference type="Proteomes" id="UP001367676">
    <property type="component" value="Unassembled WGS sequence"/>
</dbReference>
<organism evidence="2 3">
    <name type="scientific">Parthenolecanium corni</name>
    <dbReference type="NCBI Taxonomy" id="536013"/>
    <lineage>
        <taxon>Eukaryota</taxon>
        <taxon>Metazoa</taxon>
        <taxon>Ecdysozoa</taxon>
        <taxon>Arthropoda</taxon>
        <taxon>Hexapoda</taxon>
        <taxon>Insecta</taxon>
        <taxon>Pterygota</taxon>
        <taxon>Neoptera</taxon>
        <taxon>Paraneoptera</taxon>
        <taxon>Hemiptera</taxon>
        <taxon>Sternorrhyncha</taxon>
        <taxon>Coccoidea</taxon>
        <taxon>Coccidae</taxon>
        <taxon>Parthenolecanium</taxon>
    </lineage>
</organism>
<proteinExistence type="predicted"/>
<keyword evidence="3" id="KW-1185">Reference proteome</keyword>
<evidence type="ECO:0000313" key="3">
    <source>
        <dbReference type="Proteomes" id="UP001367676"/>
    </source>
</evidence>
<reference evidence="2 3" key="1">
    <citation type="submission" date="2024-03" db="EMBL/GenBank/DDBJ databases">
        <title>Adaptation during the transition from Ophiocordyceps entomopathogen to insect associate is accompanied by gene loss and intensified selection.</title>
        <authorList>
            <person name="Ward C.M."/>
            <person name="Onetto C.A."/>
            <person name="Borneman A.R."/>
        </authorList>
    </citation>
    <scope>NUCLEOTIDE SEQUENCE [LARGE SCALE GENOMIC DNA]</scope>
    <source>
        <strain evidence="2">AWRI1</strain>
        <tissue evidence="2">Single Adult Female</tissue>
    </source>
</reference>
<accession>A0AAN9YAC7</accession>
<dbReference type="EMBL" id="JBBCAQ010000006">
    <property type="protein sequence ID" value="KAK7603380.1"/>
    <property type="molecule type" value="Genomic_DNA"/>
</dbReference>
<feature type="compositionally biased region" description="Polar residues" evidence="1">
    <location>
        <begin position="102"/>
        <end position="115"/>
    </location>
</feature>
<sequence>MTTLSFESVVVNTTDTKAAVKRACMLARTDHFAADSEEFFERSKNLRALFSAAVDIDSSGLTQIRPANRPQNHTTEEMSRMETQAPASVAEAGNVQREENMQQESTDSRSGSSMENVEEFVAPIDETNQGRCLASPITSTT</sequence>
<feature type="region of interest" description="Disordered" evidence="1">
    <location>
        <begin position="61"/>
        <end position="141"/>
    </location>
</feature>
<gene>
    <name evidence="2" type="ORF">V9T40_003379</name>
</gene>
<dbReference type="AlphaFoldDB" id="A0AAN9YAC7"/>
<protein>
    <submittedName>
        <fullName evidence="2">Uncharacterized protein</fullName>
    </submittedName>
</protein>
<comment type="caution">
    <text evidence="2">The sequence shown here is derived from an EMBL/GenBank/DDBJ whole genome shotgun (WGS) entry which is preliminary data.</text>
</comment>
<name>A0AAN9YAC7_9HEMI</name>